<dbReference type="OrthoDB" id="72441at2759"/>
<evidence type="ECO:0008006" key="4">
    <source>
        <dbReference type="Google" id="ProtNLM"/>
    </source>
</evidence>
<evidence type="ECO:0000313" key="2">
    <source>
        <dbReference type="EMBL" id="CDF88087.1"/>
    </source>
</evidence>
<accession>A0A8J2X8V3</accession>
<gene>
    <name evidence="2" type="ORF">BN860_02014g</name>
</gene>
<sequence>MEFWEQVDEQDVIVENQRGLTLFGCPCFSAKLLFPRMDPSNFQIMNSQKGTLYDMKGSRRPIRDFYPVDGDDQGGRWLVDMRYGDVDDQGWVYSWAFRHGRWRGKKGIVRRRLWVREKLAPGATIPQPQSTYSKESAGQDAAAKSQRESLTTTLKVIPGQIQV</sequence>
<organism evidence="2 3">
    <name type="scientific">Zygosaccharomyces bailii (strain CLIB 213 / ATCC 58445 / CBS 680 / BCRC 21525 / NBRC 1098 / NCYC 1416 / NRRL Y-2227)</name>
    <dbReference type="NCBI Taxonomy" id="1333698"/>
    <lineage>
        <taxon>Eukaryota</taxon>
        <taxon>Fungi</taxon>
        <taxon>Dikarya</taxon>
        <taxon>Ascomycota</taxon>
        <taxon>Saccharomycotina</taxon>
        <taxon>Saccharomycetes</taxon>
        <taxon>Saccharomycetales</taxon>
        <taxon>Saccharomycetaceae</taxon>
        <taxon>Zygosaccharomyces</taxon>
    </lineage>
</organism>
<protein>
    <recommendedName>
        <fullName evidence="4">Sporulation-specific protein 73</fullName>
    </recommendedName>
</protein>
<reference evidence="3" key="1">
    <citation type="journal article" date="2013" name="Genome Announc.">
        <title>Genome sequence of the food spoilage yeast Zygosaccharomyces bailii CLIB 213(T).</title>
        <authorList>
            <person name="Galeote V."/>
            <person name="Bigey F."/>
            <person name="Devillers H."/>
            <person name="Neuveglise C."/>
            <person name="Dequin S."/>
        </authorList>
    </citation>
    <scope>NUCLEOTIDE SEQUENCE [LARGE SCALE GENOMIC DNA]</scope>
    <source>
        <strain evidence="3">CLIB 213 / ATCC 58445 / CBS 680 / CCRC 21525 / NBRC 1098 / NCYC 1416 / NRRL Y-2227</strain>
    </source>
</reference>
<keyword evidence="3" id="KW-1185">Reference proteome</keyword>
<evidence type="ECO:0000313" key="3">
    <source>
        <dbReference type="Proteomes" id="UP000019375"/>
    </source>
</evidence>
<dbReference type="AlphaFoldDB" id="A0A8J2X8V3"/>
<feature type="region of interest" description="Disordered" evidence="1">
    <location>
        <begin position="125"/>
        <end position="149"/>
    </location>
</feature>
<name>A0A8J2X8V3_ZYGB2</name>
<dbReference type="Proteomes" id="UP000019375">
    <property type="component" value="Unassembled WGS sequence"/>
</dbReference>
<proteinExistence type="predicted"/>
<dbReference type="EMBL" id="HG316455">
    <property type="protein sequence ID" value="CDF88087.1"/>
    <property type="molecule type" value="Genomic_DNA"/>
</dbReference>
<evidence type="ECO:0000256" key="1">
    <source>
        <dbReference type="SAM" id="MobiDB-lite"/>
    </source>
</evidence>
<feature type="compositionally biased region" description="Polar residues" evidence="1">
    <location>
        <begin position="126"/>
        <end position="136"/>
    </location>
</feature>